<dbReference type="AlphaFoldDB" id="A0A1H7BTF5"/>
<evidence type="ECO:0000313" key="2">
    <source>
        <dbReference type="Proteomes" id="UP000199662"/>
    </source>
</evidence>
<proteinExistence type="predicted"/>
<dbReference type="InterPro" id="IPR038695">
    <property type="entry name" value="Saro_0823-like_sf"/>
</dbReference>
<dbReference type="Proteomes" id="UP000199662">
    <property type="component" value="Unassembled WGS sequence"/>
</dbReference>
<dbReference type="Pfam" id="PF02643">
    <property type="entry name" value="DUF192"/>
    <property type="match status" value="1"/>
</dbReference>
<dbReference type="STRING" id="84035.SAMN05660742_11765"/>
<reference evidence="1 2" key="1">
    <citation type="submission" date="2016-10" db="EMBL/GenBank/DDBJ databases">
        <authorList>
            <person name="de Groot N.N."/>
        </authorList>
    </citation>
    <scope>NUCLEOTIDE SEQUENCE [LARGE SCALE GENOMIC DNA]</scope>
    <source>
        <strain evidence="1 2">DSM 2179</strain>
    </source>
</reference>
<protein>
    <recommendedName>
        <fullName evidence="3">DUF192 domain-containing protein</fullName>
    </recommendedName>
</protein>
<dbReference type="PANTHER" id="PTHR37953:SF1">
    <property type="entry name" value="UPF0127 PROTEIN MJ1496"/>
    <property type="match status" value="1"/>
</dbReference>
<accession>A0A1H7BTF5</accession>
<keyword evidence="2" id="KW-1185">Reference proteome</keyword>
<dbReference type="InterPro" id="IPR003795">
    <property type="entry name" value="DUF192"/>
</dbReference>
<dbReference type="RefSeq" id="WP_091833644.1">
    <property type="nucleotide sequence ID" value="NZ_FNZK01000017.1"/>
</dbReference>
<dbReference type="Gene3D" id="2.60.120.1140">
    <property type="entry name" value="Protein of unknown function DUF192"/>
    <property type="match status" value="1"/>
</dbReference>
<name>A0A1H7BTF5_9FIRM</name>
<organism evidence="1 2">
    <name type="scientific">Propionispira arboris</name>
    <dbReference type="NCBI Taxonomy" id="84035"/>
    <lineage>
        <taxon>Bacteria</taxon>
        <taxon>Bacillati</taxon>
        <taxon>Bacillota</taxon>
        <taxon>Negativicutes</taxon>
        <taxon>Selenomonadales</taxon>
        <taxon>Selenomonadaceae</taxon>
        <taxon>Propionispira</taxon>
    </lineage>
</organism>
<sequence length="116" mass="13457">MKKIYKIMPQNFHDKVMNIVVADTFWQRFKGLIGTSFLPETEGLLLCKCNSIHMFGMLYALDIIYLDKDGVILKVVENIKPFQVSCCWKAQDTLEVKSGTIKQIGWKIGEKLKWQK</sequence>
<evidence type="ECO:0008006" key="3">
    <source>
        <dbReference type="Google" id="ProtNLM"/>
    </source>
</evidence>
<dbReference type="PANTHER" id="PTHR37953">
    <property type="entry name" value="UPF0127 PROTEIN MJ1496"/>
    <property type="match status" value="1"/>
</dbReference>
<evidence type="ECO:0000313" key="1">
    <source>
        <dbReference type="EMBL" id="SEJ79617.1"/>
    </source>
</evidence>
<dbReference type="EMBL" id="FNZK01000017">
    <property type="protein sequence ID" value="SEJ79617.1"/>
    <property type="molecule type" value="Genomic_DNA"/>
</dbReference>
<gene>
    <name evidence="1" type="ORF">SAMN05660742_11765</name>
</gene>